<feature type="compositionally biased region" description="Basic and acidic residues" evidence="1">
    <location>
        <begin position="183"/>
        <end position="199"/>
    </location>
</feature>
<feature type="compositionally biased region" description="Basic and acidic residues" evidence="1">
    <location>
        <begin position="116"/>
        <end position="144"/>
    </location>
</feature>
<evidence type="ECO:0000256" key="1">
    <source>
        <dbReference type="SAM" id="MobiDB-lite"/>
    </source>
</evidence>
<gene>
    <name evidence="2" type="ORF">HPB48_015242</name>
</gene>
<reference evidence="2 3" key="1">
    <citation type="journal article" date="2020" name="Cell">
        <title>Large-Scale Comparative Analyses of Tick Genomes Elucidate Their Genetic Diversity and Vector Capacities.</title>
        <authorList>
            <consortium name="Tick Genome and Microbiome Consortium (TIGMIC)"/>
            <person name="Jia N."/>
            <person name="Wang J."/>
            <person name="Shi W."/>
            <person name="Du L."/>
            <person name="Sun Y."/>
            <person name="Zhan W."/>
            <person name="Jiang J.F."/>
            <person name="Wang Q."/>
            <person name="Zhang B."/>
            <person name="Ji P."/>
            <person name="Bell-Sakyi L."/>
            <person name="Cui X.M."/>
            <person name="Yuan T.T."/>
            <person name="Jiang B.G."/>
            <person name="Yang W.F."/>
            <person name="Lam T.T."/>
            <person name="Chang Q.C."/>
            <person name="Ding S.J."/>
            <person name="Wang X.J."/>
            <person name="Zhu J.G."/>
            <person name="Ruan X.D."/>
            <person name="Zhao L."/>
            <person name="Wei J.T."/>
            <person name="Ye R.Z."/>
            <person name="Que T.C."/>
            <person name="Du C.H."/>
            <person name="Zhou Y.H."/>
            <person name="Cheng J.X."/>
            <person name="Dai P.F."/>
            <person name="Guo W.B."/>
            <person name="Han X.H."/>
            <person name="Huang E.J."/>
            <person name="Li L.F."/>
            <person name="Wei W."/>
            <person name="Gao Y.C."/>
            <person name="Liu J.Z."/>
            <person name="Shao H.Z."/>
            <person name="Wang X."/>
            <person name="Wang C.C."/>
            <person name="Yang T.C."/>
            <person name="Huo Q.B."/>
            <person name="Li W."/>
            <person name="Chen H.Y."/>
            <person name="Chen S.E."/>
            <person name="Zhou L.G."/>
            <person name="Ni X.B."/>
            <person name="Tian J.H."/>
            <person name="Sheng Y."/>
            <person name="Liu T."/>
            <person name="Pan Y.S."/>
            <person name="Xia L.Y."/>
            <person name="Li J."/>
            <person name="Zhao F."/>
            <person name="Cao W.C."/>
        </authorList>
    </citation>
    <scope>NUCLEOTIDE SEQUENCE [LARGE SCALE GENOMIC DNA]</scope>
    <source>
        <strain evidence="2">HaeL-2018</strain>
    </source>
</reference>
<sequence length="199" mass="21449">MKKAPLRPSQGAQVGGSKPRGTKASPEVGGTEDAKQHKASMGARGETAAAKVGAGAYSPPCTRSQRTRFELQKENYQHLPPPRRSSVFPSRYDSLVKSMEELRLGRASLPAFVKKASSDNEEPRLSHDPKKDAKGEFRKPEPPNKKTKGPLAKTQGPNKKAVDPESSKLPEPSKSGKPLMKSPDAKAKNKKGGEGTKEK</sequence>
<evidence type="ECO:0000313" key="3">
    <source>
        <dbReference type="Proteomes" id="UP000821853"/>
    </source>
</evidence>
<keyword evidence="3" id="KW-1185">Reference proteome</keyword>
<dbReference type="AlphaFoldDB" id="A0A9J6FIM7"/>
<dbReference type="EMBL" id="JABSTR010000001">
    <property type="protein sequence ID" value="KAH9362795.1"/>
    <property type="molecule type" value="Genomic_DNA"/>
</dbReference>
<feature type="region of interest" description="Disordered" evidence="1">
    <location>
        <begin position="1"/>
        <end position="89"/>
    </location>
</feature>
<organism evidence="2 3">
    <name type="scientific">Haemaphysalis longicornis</name>
    <name type="common">Bush tick</name>
    <dbReference type="NCBI Taxonomy" id="44386"/>
    <lineage>
        <taxon>Eukaryota</taxon>
        <taxon>Metazoa</taxon>
        <taxon>Ecdysozoa</taxon>
        <taxon>Arthropoda</taxon>
        <taxon>Chelicerata</taxon>
        <taxon>Arachnida</taxon>
        <taxon>Acari</taxon>
        <taxon>Parasitiformes</taxon>
        <taxon>Ixodida</taxon>
        <taxon>Ixodoidea</taxon>
        <taxon>Ixodidae</taxon>
        <taxon>Haemaphysalinae</taxon>
        <taxon>Haemaphysalis</taxon>
    </lineage>
</organism>
<name>A0A9J6FIM7_HAELO</name>
<dbReference type="VEuPathDB" id="VectorBase:HLOH_050030"/>
<feature type="compositionally biased region" description="Low complexity" evidence="1">
    <location>
        <begin position="169"/>
        <end position="179"/>
    </location>
</feature>
<protein>
    <submittedName>
        <fullName evidence="2">Uncharacterized protein</fullName>
    </submittedName>
</protein>
<feature type="compositionally biased region" description="Basic and acidic residues" evidence="1">
    <location>
        <begin position="67"/>
        <end position="76"/>
    </location>
</feature>
<evidence type="ECO:0000313" key="2">
    <source>
        <dbReference type="EMBL" id="KAH9362795.1"/>
    </source>
</evidence>
<dbReference type="Proteomes" id="UP000821853">
    <property type="component" value="Chromosome 1"/>
</dbReference>
<proteinExistence type="predicted"/>
<feature type="region of interest" description="Disordered" evidence="1">
    <location>
        <begin position="111"/>
        <end position="199"/>
    </location>
</feature>
<comment type="caution">
    <text evidence="2">The sequence shown here is derived from an EMBL/GenBank/DDBJ whole genome shotgun (WGS) entry which is preliminary data.</text>
</comment>
<accession>A0A9J6FIM7</accession>